<dbReference type="InterPro" id="IPR032710">
    <property type="entry name" value="NTF2-like_dom_sf"/>
</dbReference>
<dbReference type="Pfam" id="PF14534">
    <property type="entry name" value="DUF4440"/>
    <property type="match status" value="1"/>
</dbReference>
<dbReference type="Proteomes" id="UP000475214">
    <property type="component" value="Unassembled WGS sequence"/>
</dbReference>
<sequence>MDIRPNAESEAAIRTLIAEAEKYQNDTERFIALHSESAIIVNIAGRRVLGKDAIHHAMTEALASPLAQVLTHIEIEDIRLVTPDVAIVSATKHVSDERDADTRARPGASVPSAGSLGYVVVNEADGWRIASAQTTPIRTS</sequence>
<dbReference type="Gene3D" id="3.10.450.50">
    <property type="match status" value="1"/>
</dbReference>
<gene>
    <name evidence="2" type="ORF">G1H10_09480</name>
</gene>
<dbReference type="InterPro" id="IPR027843">
    <property type="entry name" value="DUF4440"/>
</dbReference>
<proteinExistence type="predicted"/>
<comment type="caution">
    <text evidence="2">The sequence shown here is derived from an EMBL/GenBank/DDBJ whole genome shotgun (WGS) entry which is preliminary data.</text>
</comment>
<evidence type="ECO:0000259" key="1">
    <source>
        <dbReference type="Pfam" id="PF14534"/>
    </source>
</evidence>
<accession>A0A6L9S8V8</accession>
<name>A0A6L9S8V8_9ACTN</name>
<dbReference type="SUPFAM" id="SSF54427">
    <property type="entry name" value="NTF2-like"/>
    <property type="match status" value="1"/>
</dbReference>
<reference evidence="2 3" key="1">
    <citation type="submission" date="2020-02" db="EMBL/GenBank/DDBJ databases">
        <authorList>
            <person name="Li X.-J."/>
            <person name="Han X.-M."/>
        </authorList>
    </citation>
    <scope>NUCLEOTIDE SEQUENCE [LARGE SCALE GENOMIC DNA]</scope>
    <source>
        <strain evidence="2 3">CCTCC AB 2017055</strain>
    </source>
</reference>
<evidence type="ECO:0000313" key="2">
    <source>
        <dbReference type="EMBL" id="NEE00400.1"/>
    </source>
</evidence>
<dbReference type="NCBIfam" id="TIGR02246">
    <property type="entry name" value="SgcJ/EcaC family oxidoreductase"/>
    <property type="match status" value="1"/>
</dbReference>
<dbReference type="AlphaFoldDB" id="A0A6L9S8V8"/>
<dbReference type="InterPro" id="IPR011944">
    <property type="entry name" value="Steroid_delta5-4_isomerase"/>
</dbReference>
<feature type="domain" description="DUF4440" evidence="1">
    <location>
        <begin position="24"/>
        <end position="129"/>
    </location>
</feature>
<protein>
    <submittedName>
        <fullName evidence="2">SgcJ/EcaC family oxidoreductase</fullName>
    </submittedName>
</protein>
<dbReference type="EMBL" id="JAAGOA010000005">
    <property type="protein sequence ID" value="NEE00400.1"/>
    <property type="molecule type" value="Genomic_DNA"/>
</dbReference>
<keyword evidence="3" id="KW-1185">Reference proteome</keyword>
<organism evidence="2 3">
    <name type="scientific">Phytoactinopolyspora halotolerans</name>
    <dbReference type="NCBI Taxonomy" id="1981512"/>
    <lineage>
        <taxon>Bacteria</taxon>
        <taxon>Bacillati</taxon>
        <taxon>Actinomycetota</taxon>
        <taxon>Actinomycetes</taxon>
        <taxon>Jiangellales</taxon>
        <taxon>Jiangellaceae</taxon>
        <taxon>Phytoactinopolyspora</taxon>
    </lineage>
</organism>
<evidence type="ECO:0000313" key="3">
    <source>
        <dbReference type="Proteomes" id="UP000475214"/>
    </source>
</evidence>